<evidence type="ECO:0000313" key="1">
    <source>
        <dbReference type="EMBL" id="KAJ9097398.1"/>
    </source>
</evidence>
<dbReference type="Proteomes" id="UP001230649">
    <property type="component" value="Unassembled WGS sequence"/>
</dbReference>
<dbReference type="EMBL" id="JASBWS010000104">
    <property type="protein sequence ID" value="KAJ9097398.1"/>
    <property type="molecule type" value="Genomic_DNA"/>
</dbReference>
<protein>
    <submittedName>
        <fullName evidence="1">Uncharacterized protein</fullName>
    </submittedName>
</protein>
<organism evidence="1 2">
    <name type="scientific">Naganishia adeliensis</name>
    <dbReference type="NCBI Taxonomy" id="92952"/>
    <lineage>
        <taxon>Eukaryota</taxon>
        <taxon>Fungi</taxon>
        <taxon>Dikarya</taxon>
        <taxon>Basidiomycota</taxon>
        <taxon>Agaricomycotina</taxon>
        <taxon>Tremellomycetes</taxon>
        <taxon>Filobasidiales</taxon>
        <taxon>Filobasidiaceae</taxon>
        <taxon>Naganishia</taxon>
    </lineage>
</organism>
<accession>A0ACC2VEA3</accession>
<evidence type="ECO:0000313" key="2">
    <source>
        <dbReference type="Proteomes" id="UP001230649"/>
    </source>
</evidence>
<proteinExistence type="predicted"/>
<gene>
    <name evidence="1" type="ORF">QFC20_006222</name>
</gene>
<sequence length="302" mass="32745">MSRGDSSELAYLEPALDNEFMDDDSSPTADILDLTNYEDEEAVESPAQQELSNKVQKEGKVRRARSRRANKRPQSGQTAQQGMRYPPTQPSSALPYAQDRDSGSFEDIQQTPRAAQQPRHEARYDPPQPIMAAPRPGHAYRNSTASSIGPYSDPFGDSKGRYSSSPSMQTVEYDARSYGGAETPLSGMPPPLHSRASSMVYMEGAHESSGGNSADAGLWLEGSDYHSMNVIAEMARLGRPKLDVILQEEIDRARGTLGVGTCGPASLNALVRNTVASKISVSKAVHGDRSGIIALFSEDYES</sequence>
<keyword evidence="2" id="KW-1185">Reference proteome</keyword>
<reference evidence="1" key="1">
    <citation type="submission" date="2023-04" db="EMBL/GenBank/DDBJ databases">
        <title>Draft Genome sequencing of Naganishia species isolated from polar environments using Oxford Nanopore Technology.</title>
        <authorList>
            <person name="Leo P."/>
            <person name="Venkateswaran K."/>
        </authorList>
    </citation>
    <scope>NUCLEOTIDE SEQUENCE</scope>
    <source>
        <strain evidence="1">MNA-CCFEE 5262</strain>
    </source>
</reference>
<name>A0ACC2VEA3_9TREE</name>
<comment type="caution">
    <text evidence="1">The sequence shown here is derived from an EMBL/GenBank/DDBJ whole genome shotgun (WGS) entry which is preliminary data.</text>
</comment>